<feature type="region of interest" description="Disordered" evidence="1">
    <location>
        <begin position="46"/>
        <end position="125"/>
    </location>
</feature>
<sequence>MGAKDVQGMSVQLPNPTYHTLLSSQFFCPRFFSKQTDLNELPEQVERDRGTGVEGQGQSCHHPSWQSYPGGVLPQDTSPQQTAHSLEDAPKAAQEESKLEGRQEAGQRQSVLDQSLHSQQGLETKPQQEWMQETLDGNNCTVTYCVGSMSAMRRHSVDNIQGGQKVTYNFQKQNMTRLPFNIVTRKYSRASSDPVSSSLSETLVDFFDDNSLTILNGRSTSDRNGNFTFISSQGSSVIDLAVVSPALLELIVDLSVECMPYSDHLPLVLKLKGLDNMKSKDSTKFCLGTKYSWVADKAISFKGNLRDLAILPLTGSTLDSQVERLTIEIQTAMSRAGMRREIRSGAILLSIYKDLFITSKKEYLSLIKLKKNQYFDDIQNALCNARNASQFWKIIKSFKQRTTIKGNIPMCDWEDFYRRLLSSPPIMDAYMPPALTYMDPDLDAEISLMEVTTEISNLGKDKATGLDNIPNEALKVLPDEYLILLTNVYNKILTTSSVPSVWTRTIIHPIFKNGDPNIPSNYRGISLLSNLSKLFTSILKTRLNNWIEKRGILAENQAGFRSGYSCQDHIFTLTSLIQMTLSRKRRKLYAFFVDVKKAFDTVPHSLLWKKLTVYGLSTRFISLIQSYYNQMSATIRWNGSLTEFIKIQAGVLQGEPLSPYLFILFLNDLVSLYDDADLPSIYLPNYGNIHLLLFADDIVLLGESKINLQKKINVLRKYFEDNFLTLNQSKSKVMVFRNGGRKARSDVWFWGQLPLTITSKYTYLGYQLTASNSTQQAAKHFKNKALNAINAVWAISTKTRINSIRSSLKLLDSMALSTLLYAAPIWANNQKNLVDRVQDNFLRRLLNLP</sequence>
<feature type="compositionally biased region" description="Polar residues" evidence="1">
    <location>
        <begin position="75"/>
        <end position="84"/>
    </location>
</feature>
<dbReference type="InterPro" id="IPR043502">
    <property type="entry name" value="DNA/RNA_pol_sf"/>
</dbReference>
<keyword evidence="4" id="KW-1185">Reference proteome</keyword>
<feature type="domain" description="Reverse transcriptase" evidence="2">
    <location>
        <begin position="491"/>
        <end position="768"/>
    </location>
</feature>
<dbReference type="SUPFAM" id="SSF56672">
    <property type="entry name" value="DNA/RNA polymerases"/>
    <property type="match status" value="1"/>
</dbReference>
<protein>
    <recommendedName>
        <fullName evidence="2">Reverse transcriptase domain-containing protein</fullName>
    </recommendedName>
</protein>
<dbReference type="Pfam" id="PF00078">
    <property type="entry name" value="RVT_1"/>
    <property type="match status" value="1"/>
</dbReference>
<dbReference type="InterPro" id="IPR000477">
    <property type="entry name" value="RT_dom"/>
</dbReference>
<dbReference type="SUPFAM" id="SSF56219">
    <property type="entry name" value="DNase I-like"/>
    <property type="match status" value="1"/>
</dbReference>
<dbReference type="PROSITE" id="PS50878">
    <property type="entry name" value="RT_POL"/>
    <property type="match status" value="1"/>
</dbReference>
<organism evidence="3 4">
    <name type="scientific">Cordylochernes scorpioides</name>
    <dbReference type="NCBI Taxonomy" id="51811"/>
    <lineage>
        <taxon>Eukaryota</taxon>
        <taxon>Metazoa</taxon>
        <taxon>Ecdysozoa</taxon>
        <taxon>Arthropoda</taxon>
        <taxon>Chelicerata</taxon>
        <taxon>Arachnida</taxon>
        <taxon>Pseudoscorpiones</taxon>
        <taxon>Cheliferoidea</taxon>
        <taxon>Chernetidae</taxon>
        <taxon>Cordylochernes</taxon>
    </lineage>
</organism>
<feature type="non-terminal residue" evidence="3">
    <location>
        <position position="849"/>
    </location>
</feature>
<feature type="compositionally biased region" description="Polar residues" evidence="1">
    <location>
        <begin position="56"/>
        <end position="67"/>
    </location>
</feature>
<feature type="compositionally biased region" description="Polar residues" evidence="1">
    <location>
        <begin position="106"/>
        <end position="125"/>
    </location>
</feature>
<dbReference type="EMBL" id="CP092877">
    <property type="protein sequence ID" value="UYV77278.1"/>
    <property type="molecule type" value="Genomic_DNA"/>
</dbReference>
<accession>A0ABY6LBH5</accession>
<evidence type="ECO:0000256" key="1">
    <source>
        <dbReference type="SAM" id="MobiDB-lite"/>
    </source>
</evidence>
<dbReference type="Gene3D" id="3.60.10.10">
    <property type="entry name" value="Endonuclease/exonuclease/phosphatase"/>
    <property type="match status" value="1"/>
</dbReference>
<name>A0ABY6LBH5_9ARAC</name>
<dbReference type="Proteomes" id="UP001235939">
    <property type="component" value="Chromosome 15"/>
</dbReference>
<reference evidence="3 4" key="1">
    <citation type="submission" date="2022-01" db="EMBL/GenBank/DDBJ databases">
        <title>A chromosomal length assembly of Cordylochernes scorpioides.</title>
        <authorList>
            <person name="Zeh D."/>
            <person name="Zeh J."/>
        </authorList>
    </citation>
    <scope>NUCLEOTIDE SEQUENCE [LARGE SCALE GENOMIC DNA]</scope>
    <source>
        <strain evidence="3">IN4F17</strain>
        <tissue evidence="3">Whole Body</tissue>
    </source>
</reference>
<dbReference type="InterPro" id="IPR036691">
    <property type="entry name" value="Endo/exonu/phosph_ase_sf"/>
</dbReference>
<proteinExistence type="predicted"/>
<feature type="compositionally biased region" description="Basic and acidic residues" evidence="1">
    <location>
        <begin position="85"/>
        <end position="105"/>
    </location>
</feature>
<evidence type="ECO:0000259" key="2">
    <source>
        <dbReference type="PROSITE" id="PS50878"/>
    </source>
</evidence>
<gene>
    <name evidence="3" type="ORF">LAZ67_15000323</name>
</gene>
<dbReference type="PANTHER" id="PTHR19446">
    <property type="entry name" value="REVERSE TRANSCRIPTASES"/>
    <property type="match status" value="1"/>
</dbReference>
<evidence type="ECO:0000313" key="4">
    <source>
        <dbReference type="Proteomes" id="UP001235939"/>
    </source>
</evidence>
<dbReference type="CDD" id="cd01650">
    <property type="entry name" value="RT_nLTR_like"/>
    <property type="match status" value="1"/>
</dbReference>
<evidence type="ECO:0000313" key="3">
    <source>
        <dbReference type="EMBL" id="UYV77278.1"/>
    </source>
</evidence>